<dbReference type="Pfam" id="PF13288">
    <property type="entry name" value="DXPR_C"/>
    <property type="match status" value="1"/>
</dbReference>
<evidence type="ECO:0000259" key="12">
    <source>
        <dbReference type="Pfam" id="PF13288"/>
    </source>
</evidence>
<dbReference type="Gene3D" id="1.10.1740.10">
    <property type="match status" value="1"/>
</dbReference>
<evidence type="ECO:0000256" key="9">
    <source>
        <dbReference type="HAMAP-Rule" id="MF_00183"/>
    </source>
</evidence>
<dbReference type="Pfam" id="PF08436">
    <property type="entry name" value="DXP_redisom_C"/>
    <property type="match status" value="1"/>
</dbReference>
<evidence type="ECO:0000256" key="8">
    <source>
        <dbReference type="ARBA" id="ARBA00048543"/>
    </source>
</evidence>
<evidence type="ECO:0000256" key="2">
    <source>
        <dbReference type="ARBA" id="ARBA00006825"/>
    </source>
</evidence>
<feature type="binding site" evidence="9">
    <location>
        <position position="12"/>
    </location>
    <ligand>
        <name>NADPH</name>
        <dbReference type="ChEBI" id="CHEBI:57783"/>
    </ligand>
</feature>
<keyword evidence="9" id="KW-0460">Magnesium</keyword>
<comment type="function">
    <text evidence="9">Catalyzes the NADPH-dependent rearrangement and reduction of 1-deoxy-D-xylulose-5-phosphate (DXP) to 2-C-methyl-D-erythritol 4-phosphate (MEP).</text>
</comment>
<accession>A0ABU9JYY3</accession>
<protein>
    <recommendedName>
        <fullName evidence="9">1-deoxy-D-xylulose 5-phosphate reductoisomerase</fullName>
        <shortName evidence="9">DXP reductoisomerase</shortName>
        <ecNumber evidence="9">1.1.1.267</ecNumber>
    </recommendedName>
    <alternativeName>
        <fullName evidence="9">1-deoxyxylulose-5-phosphate reductoisomerase</fullName>
    </alternativeName>
    <alternativeName>
        <fullName evidence="9">2-C-methyl-D-erythritol 4-phosphate synthase</fullName>
    </alternativeName>
</protein>
<evidence type="ECO:0000256" key="4">
    <source>
        <dbReference type="ARBA" id="ARBA00022857"/>
    </source>
</evidence>
<evidence type="ECO:0000256" key="3">
    <source>
        <dbReference type="ARBA" id="ARBA00022723"/>
    </source>
</evidence>
<dbReference type="PIRSF" id="PIRSF006205">
    <property type="entry name" value="Dxp_reductismrs"/>
    <property type="match status" value="1"/>
</dbReference>
<comment type="caution">
    <text evidence="13">The sequence shown here is derived from an EMBL/GenBank/DDBJ whole genome shotgun (WGS) entry which is preliminary data.</text>
</comment>
<feature type="binding site" evidence="9">
    <location>
        <position position="147"/>
    </location>
    <ligand>
        <name>Mn(2+)</name>
        <dbReference type="ChEBI" id="CHEBI:29035"/>
    </ligand>
</feature>
<comment type="cofactor">
    <cofactor evidence="9">
        <name>Mg(2+)</name>
        <dbReference type="ChEBI" id="CHEBI:18420"/>
    </cofactor>
    <cofactor evidence="9">
        <name>Mn(2+)</name>
        <dbReference type="ChEBI" id="CHEBI:29035"/>
    </cofactor>
</comment>
<feature type="binding site" evidence="9">
    <location>
        <position position="36"/>
    </location>
    <ligand>
        <name>NADPH</name>
        <dbReference type="ChEBI" id="CHEBI:57783"/>
    </ligand>
</feature>
<dbReference type="InterPro" id="IPR013512">
    <property type="entry name" value="DXP_reductoisomerase_N"/>
</dbReference>
<dbReference type="InterPro" id="IPR003821">
    <property type="entry name" value="DXP_reductoisomerase"/>
</dbReference>
<feature type="binding site" evidence="9">
    <location>
        <position position="13"/>
    </location>
    <ligand>
        <name>NADPH</name>
        <dbReference type="ChEBI" id="CHEBI:57783"/>
    </ligand>
</feature>
<name>A0ABU9JYY3_9BACI</name>
<keyword evidence="5 9" id="KW-0560">Oxidoreductase</keyword>
<dbReference type="Gene3D" id="3.40.50.720">
    <property type="entry name" value="NAD(P)-binding Rossmann-like Domain"/>
    <property type="match status" value="1"/>
</dbReference>
<evidence type="ECO:0000256" key="6">
    <source>
        <dbReference type="ARBA" id="ARBA00023211"/>
    </source>
</evidence>
<keyword evidence="14" id="KW-1185">Reference proteome</keyword>
<feature type="binding site" evidence="9">
    <location>
        <position position="10"/>
    </location>
    <ligand>
        <name>NADPH</name>
        <dbReference type="ChEBI" id="CHEBI:57783"/>
    </ligand>
</feature>
<feature type="binding site" evidence="9">
    <location>
        <position position="218"/>
    </location>
    <ligand>
        <name>Mn(2+)</name>
        <dbReference type="ChEBI" id="CHEBI:29035"/>
    </ligand>
</feature>
<evidence type="ECO:0000313" key="14">
    <source>
        <dbReference type="Proteomes" id="UP001459714"/>
    </source>
</evidence>
<evidence type="ECO:0000256" key="7">
    <source>
        <dbReference type="ARBA" id="ARBA00023229"/>
    </source>
</evidence>
<dbReference type="InterPro" id="IPR036291">
    <property type="entry name" value="NAD(P)-bd_dom_sf"/>
</dbReference>
<evidence type="ECO:0000259" key="10">
    <source>
        <dbReference type="Pfam" id="PF02670"/>
    </source>
</evidence>
<evidence type="ECO:0000259" key="11">
    <source>
        <dbReference type="Pfam" id="PF08436"/>
    </source>
</evidence>
<dbReference type="EMBL" id="JBBYAK010000001">
    <property type="protein sequence ID" value="MEL3957256.1"/>
    <property type="molecule type" value="Genomic_DNA"/>
</dbReference>
<feature type="binding site" evidence="9">
    <location>
        <position position="202"/>
    </location>
    <ligand>
        <name>NADPH</name>
        <dbReference type="ChEBI" id="CHEBI:57783"/>
    </ligand>
</feature>
<dbReference type="Proteomes" id="UP001459714">
    <property type="component" value="Unassembled WGS sequence"/>
</dbReference>
<feature type="binding site" evidence="9">
    <location>
        <position position="121"/>
    </location>
    <ligand>
        <name>NADPH</name>
        <dbReference type="ChEBI" id="CHEBI:57783"/>
    </ligand>
</feature>
<sequence length="385" mass="42735">MKGISLLGATGSIGTQTIDIIRSNRDQFELVAIAVGKNLELTREIINEFHPKLVSVQNQADAAILQREFAGISKILSGDEGLIDVAVHPDANVFVNAILGSVGLVPTLNAIEAGKTIALANKETLVTAGHIVMTRARDRKIPVLPVDSEHSAIFQCLQGERQKNVERLIITASGGSFRDKTREELLDVTIEDALHHPNWSMGAKITIDSATMMNKGLEVIEAHWLFDQPYDKIDVLLHRESTVHSMVEFHDGSIIAQLGTPDMRIPIQYALTYPERTPTNAARLDLTELGTLHFQKMDFNRYRCLRFAYEAGRRGGTLPVVLNAANEVCVQAFLNGKIKFLEIEDVIEWALENHVPTANPDLDTILSVDQETREIVTKHLVSRFH</sequence>
<evidence type="ECO:0000313" key="13">
    <source>
        <dbReference type="EMBL" id="MEL3957256.1"/>
    </source>
</evidence>
<feature type="domain" description="1-deoxy-D-xylulose 5-phosphate reductoisomerase N-terminal" evidence="10">
    <location>
        <begin position="4"/>
        <end position="129"/>
    </location>
</feature>
<evidence type="ECO:0000256" key="5">
    <source>
        <dbReference type="ARBA" id="ARBA00023002"/>
    </source>
</evidence>
<feature type="binding site" evidence="9">
    <location>
        <position position="173"/>
    </location>
    <ligand>
        <name>1-deoxy-D-xylulose 5-phosphate</name>
        <dbReference type="ChEBI" id="CHEBI:57792"/>
    </ligand>
</feature>
<feature type="binding site" evidence="9">
    <location>
        <position position="38"/>
    </location>
    <ligand>
        <name>NADPH</name>
        <dbReference type="ChEBI" id="CHEBI:57783"/>
    </ligand>
</feature>
<feature type="binding site" evidence="9">
    <location>
        <position position="214"/>
    </location>
    <ligand>
        <name>1-deoxy-D-xylulose 5-phosphate</name>
        <dbReference type="ChEBI" id="CHEBI:57792"/>
    </ligand>
</feature>
<dbReference type="SUPFAM" id="SSF55347">
    <property type="entry name" value="Glyceraldehyde-3-phosphate dehydrogenase-like, C-terminal domain"/>
    <property type="match status" value="1"/>
</dbReference>
<dbReference type="PANTHER" id="PTHR30525:SF0">
    <property type="entry name" value="1-DEOXY-D-XYLULOSE 5-PHOSPHATE REDUCTOISOMERASE, CHLOROPLASTIC"/>
    <property type="match status" value="1"/>
</dbReference>
<feature type="binding site" evidence="9">
    <location>
        <position position="122"/>
    </location>
    <ligand>
        <name>1-deoxy-D-xylulose 5-phosphate</name>
        <dbReference type="ChEBI" id="CHEBI:57792"/>
    </ligand>
</feature>
<feature type="binding site" evidence="9">
    <location>
        <position position="149"/>
    </location>
    <ligand>
        <name>1-deoxy-D-xylulose 5-phosphate</name>
        <dbReference type="ChEBI" id="CHEBI:57792"/>
    </ligand>
</feature>
<dbReference type="EC" id="1.1.1.267" evidence="9"/>
<keyword evidence="3 9" id="KW-0479">Metal-binding</keyword>
<dbReference type="InterPro" id="IPR026877">
    <property type="entry name" value="DXPR_C"/>
</dbReference>
<feature type="binding site" evidence="9">
    <location>
        <position position="196"/>
    </location>
    <ligand>
        <name>1-deoxy-D-xylulose 5-phosphate</name>
        <dbReference type="ChEBI" id="CHEBI:57792"/>
    </ligand>
</feature>
<feature type="binding site" evidence="9">
    <location>
        <position position="148"/>
    </location>
    <ligand>
        <name>1-deoxy-D-xylulose 5-phosphate</name>
        <dbReference type="ChEBI" id="CHEBI:57792"/>
    </ligand>
</feature>
<feature type="domain" description="1-deoxy-D-xylulose 5-phosphate reductoisomerase C-terminal" evidence="11">
    <location>
        <begin position="143"/>
        <end position="226"/>
    </location>
</feature>
<comment type="catalytic activity">
    <reaction evidence="8">
        <text>2-C-methyl-D-erythritol 4-phosphate + NADP(+) = 1-deoxy-D-xylulose 5-phosphate + NADPH + H(+)</text>
        <dbReference type="Rhea" id="RHEA:13717"/>
        <dbReference type="ChEBI" id="CHEBI:15378"/>
        <dbReference type="ChEBI" id="CHEBI:57783"/>
        <dbReference type="ChEBI" id="CHEBI:57792"/>
        <dbReference type="ChEBI" id="CHEBI:58262"/>
        <dbReference type="ChEBI" id="CHEBI:58349"/>
        <dbReference type="EC" id="1.1.1.267"/>
    </reaction>
    <physiologicalReaction direction="right-to-left" evidence="8">
        <dbReference type="Rhea" id="RHEA:13719"/>
    </physiologicalReaction>
</comment>
<feature type="binding site" evidence="9">
    <location>
        <position position="123"/>
    </location>
    <ligand>
        <name>NADPH</name>
        <dbReference type="ChEBI" id="CHEBI:57783"/>
    </ligand>
</feature>
<dbReference type="SUPFAM" id="SSF69055">
    <property type="entry name" value="1-deoxy-D-xylulose-5-phosphate reductoisomerase, C-terminal domain"/>
    <property type="match status" value="1"/>
</dbReference>
<reference evidence="13 14" key="1">
    <citation type="submission" date="2024-03" db="EMBL/GenBank/DDBJ databases">
        <title>Bacilli Hybrid Assemblies.</title>
        <authorList>
            <person name="Kovac J."/>
        </authorList>
    </citation>
    <scope>NUCLEOTIDE SEQUENCE [LARGE SCALE GENOMIC DNA]</scope>
    <source>
        <strain evidence="13 14">FSL M8-0022</strain>
    </source>
</reference>
<dbReference type="RefSeq" id="WP_108897950.1">
    <property type="nucleotide sequence ID" value="NZ_CP155465.1"/>
</dbReference>
<keyword evidence="6 9" id="KW-0464">Manganese</keyword>
<comment type="similarity">
    <text evidence="2 9">Belongs to the DXR family.</text>
</comment>
<feature type="binding site" evidence="9">
    <location>
        <position position="149"/>
    </location>
    <ligand>
        <name>Mn(2+)</name>
        <dbReference type="ChEBI" id="CHEBI:29035"/>
    </ligand>
</feature>
<dbReference type="NCBIfam" id="NF009114">
    <property type="entry name" value="PRK12464.1"/>
    <property type="match status" value="1"/>
</dbReference>
<comment type="pathway">
    <text evidence="1 9">Isoprenoid biosynthesis; isopentenyl diphosphate biosynthesis via DXP pathway; isopentenyl diphosphate from 1-deoxy-D-xylulose 5-phosphate: step 1/6.</text>
</comment>
<feature type="binding site" evidence="9">
    <location>
        <position position="209"/>
    </location>
    <ligand>
        <name>1-deoxy-D-xylulose 5-phosphate</name>
        <dbReference type="ChEBI" id="CHEBI:57792"/>
    </ligand>
</feature>
<gene>
    <name evidence="9 13" type="primary">dxr</name>
    <name evidence="13" type="ORF">NST17_08595</name>
</gene>
<dbReference type="InterPro" id="IPR013644">
    <property type="entry name" value="DXP_reductoisomerase_C"/>
</dbReference>
<feature type="binding site" evidence="9">
    <location>
        <position position="11"/>
    </location>
    <ligand>
        <name>NADPH</name>
        <dbReference type="ChEBI" id="CHEBI:57783"/>
    </ligand>
</feature>
<feature type="domain" description="DXP reductoisomerase C-terminal" evidence="12">
    <location>
        <begin position="258"/>
        <end position="374"/>
    </location>
</feature>
<dbReference type="HAMAP" id="MF_00183">
    <property type="entry name" value="DXP_reductoisom"/>
    <property type="match status" value="1"/>
</dbReference>
<proteinExistence type="inferred from homology"/>
<organism evidence="13 14">
    <name type="scientific">Caldifermentibacillus hisashii</name>
    <dbReference type="NCBI Taxonomy" id="996558"/>
    <lineage>
        <taxon>Bacteria</taxon>
        <taxon>Bacillati</taxon>
        <taxon>Bacillota</taxon>
        <taxon>Bacilli</taxon>
        <taxon>Bacillales</taxon>
        <taxon>Bacillaceae</taxon>
        <taxon>Caldifermentibacillus</taxon>
    </lineage>
</organism>
<evidence type="ECO:0000256" key="1">
    <source>
        <dbReference type="ARBA" id="ARBA00005094"/>
    </source>
</evidence>
<dbReference type="Pfam" id="PF02670">
    <property type="entry name" value="DXP_reductoisom"/>
    <property type="match status" value="1"/>
</dbReference>
<keyword evidence="4 9" id="KW-0521">NADP</keyword>
<dbReference type="NCBIfam" id="TIGR00243">
    <property type="entry name" value="Dxr"/>
    <property type="match status" value="1"/>
</dbReference>
<dbReference type="SUPFAM" id="SSF51735">
    <property type="entry name" value="NAD(P)-binding Rossmann-fold domains"/>
    <property type="match status" value="1"/>
</dbReference>
<dbReference type="InterPro" id="IPR036169">
    <property type="entry name" value="DXPR_C_sf"/>
</dbReference>
<dbReference type="GO" id="GO:0030604">
    <property type="term" value="F:1-deoxy-D-xylulose-5-phosphate reductoisomerase activity"/>
    <property type="evidence" value="ECO:0007669"/>
    <property type="project" value="UniProtKB-EC"/>
</dbReference>
<dbReference type="PANTHER" id="PTHR30525">
    <property type="entry name" value="1-DEOXY-D-XYLULOSE 5-PHOSPHATE REDUCTOISOMERASE"/>
    <property type="match status" value="1"/>
</dbReference>
<feature type="binding site" evidence="9">
    <location>
        <position position="218"/>
    </location>
    <ligand>
        <name>1-deoxy-D-xylulose 5-phosphate</name>
        <dbReference type="ChEBI" id="CHEBI:57792"/>
    </ligand>
</feature>
<feature type="binding site" evidence="9">
    <location>
        <position position="37"/>
    </location>
    <ligand>
        <name>NADPH</name>
        <dbReference type="ChEBI" id="CHEBI:57783"/>
    </ligand>
</feature>
<keyword evidence="7 9" id="KW-0414">Isoprene biosynthesis</keyword>
<feature type="binding site" evidence="9">
    <location>
        <position position="215"/>
    </location>
    <ligand>
        <name>1-deoxy-D-xylulose 5-phosphate</name>
        <dbReference type="ChEBI" id="CHEBI:57792"/>
    </ligand>
</feature>